<dbReference type="PANTHER" id="PTHR19297">
    <property type="entry name" value="GLYCOSYLTRANSFERASE 14 FAMILY MEMBER"/>
    <property type="match status" value="1"/>
</dbReference>
<keyword evidence="9" id="KW-0325">Glycoprotein</keyword>
<name>A0A9J2PX05_ASCLU</name>
<keyword evidence="4" id="KW-0808">Transferase</keyword>
<dbReference type="GO" id="GO:0016020">
    <property type="term" value="C:membrane"/>
    <property type="evidence" value="ECO:0007669"/>
    <property type="project" value="UniProtKB-SubCell"/>
</dbReference>
<evidence type="ECO:0000256" key="5">
    <source>
        <dbReference type="ARBA" id="ARBA00022692"/>
    </source>
</evidence>
<evidence type="ECO:0000256" key="2">
    <source>
        <dbReference type="ARBA" id="ARBA00004922"/>
    </source>
</evidence>
<dbReference type="WBParaSite" id="ALUE_0001382401-mRNA-1">
    <property type="protein sequence ID" value="ALUE_0001382401-mRNA-1"/>
    <property type="gene ID" value="ALUE_0001382401"/>
</dbReference>
<evidence type="ECO:0000313" key="12">
    <source>
        <dbReference type="WBParaSite" id="ALUE_0001382401-mRNA-1"/>
    </source>
</evidence>
<sequence>MFGFNEIPLSKEEEEFPLAYAALVYKWTDEVFYMLSAFYHPQNVYCIAIDRKSDLSFMTSVLLLGKCFPNIQIMVCFYFSFLNQTSHALYHISLDEDTQN</sequence>
<comment type="similarity">
    <text evidence="10">Belongs to the glycosyltransferase 14 family.</text>
</comment>
<evidence type="ECO:0000256" key="10">
    <source>
        <dbReference type="ARBA" id="ARBA00038150"/>
    </source>
</evidence>
<evidence type="ECO:0000256" key="3">
    <source>
        <dbReference type="ARBA" id="ARBA00022676"/>
    </source>
</evidence>
<protein>
    <submittedName>
        <fullName evidence="12">MULE transposase domain-containing protein</fullName>
    </submittedName>
</protein>
<dbReference type="PANTHER" id="PTHR19297:SF185">
    <property type="entry name" value="BETA-1,3-GALACTOSYL-O-GLYCOSYL-GLYCOPROTEIN BETA-1,6-N-ACETYLGLUCOSAMINYLTRANSFERASE 3"/>
    <property type="match status" value="1"/>
</dbReference>
<keyword evidence="6" id="KW-0735">Signal-anchor</keyword>
<dbReference type="Proteomes" id="UP000036681">
    <property type="component" value="Unplaced"/>
</dbReference>
<dbReference type="InterPro" id="IPR003406">
    <property type="entry name" value="Glyco_trans_14"/>
</dbReference>
<keyword evidence="7" id="KW-1133">Transmembrane helix</keyword>
<organism evidence="11 12">
    <name type="scientific">Ascaris lumbricoides</name>
    <name type="common">Giant roundworm</name>
    <dbReference type="NCBI Taxonomy" id="6252"/>
    <lineage>
        <taxon>Eukaryota</taxon>
        <taxon>Metazoa</taxon>
        <taxon>Ecdysozoa</taxon>
        <taxon>Nematoda</taxon>
        <taxon>Chromadorea</taxon>
        <taxon>Rhabditida</taxon>
        <taxon>Spirurina</taxon>
        <taxon>Ascaridomorpha</taxon>
        <taxon>Ascaridoidea</taxon>
        <taxon>Ascarididae</taxon>
        <taxon>Ascaris</taxon>
    </lineage>
</organism>
<evidence type="ECO:0000313" key="11">
    <source>
        <dbReference type="Proteomes" id="UP000036681"/>
    </source>
</evidence>
<dbReference type="GO" id="GO:0008375">
    <property type="term" value="F:acetylglucosaminyltransferase activity"/>
    <property type="evidence" value="ECO:0007669"/>
    <property type="project" value="TreeGrafter"/>
</dbReference>
<proteinExistence type="inferred from homology"/>
<keyword evidence="5" id="KW-0812">Transmembrane</keyword>
<evidence type="ECO:0000256" key="1">
    <source>
        <dbReference type="ARBA" id="ARBA00004606"/>
    </source>
</evidence>
<evidence type="ECO:0000256" key="4">
    <source>
        <dbReference type="ARBA" id="ARBA00022679"/>
    </source>
</evidence>
<keyword evidence="8" id="KW-0472">Membrane</keyword>
<evidence type="ECO:0000256" key="6">
    <source>
        <dbReference type="ARBA" id="ARBA00022968"/>
    </source>
</evidence>
<dbReference type="Pfam" id="PF02485">
    <property type="entry name" value="Branch"/>
    <property type="match status" value="1"/>
</dbReference>
<accession>A0A9J2PX05</accession>
<reference evidence="12" key="1">
    <citation type="submission" date="2023-03" db="UniProtKB">
        <authorList>
            <consortium name="WormBaseParasite"/>
        </authorList>
    </citation>
    <scope>IDENTIFICATION</scope>
</reference>
<evidence type="ECO:0000256" key="9">
    <source>
        <dbReference type="ARBA" id="ARBA00023180"/>
    </source>
</evidence>
<dbReference type="AlphaFoldDB" id="A0A9J2PX05"/>
<keyword evidence="11" id="KW-1185">Reference proteome</keyword>
<evidence type="ECO:0000256" key="8">
    <source>
        <dbReference type="ARBA" id="ARBA00023136"/>
    </source>
</evidence>
<comment type="pathway">
    <text evidence="2">Protein modification; protein glycosylation.</text>
</comment>
<keyword evidence="3" id="KW-0328">Glycosyltransferase</keyword>
<evidence type="ECO:0000256" key="7">
    <source>
        <dbReference type="ARBA" id="ARBA00022989"/>
    </source>
</evidence>
<comment type="subcellular location">
    <subcellularLocation>
        <location evidence="1">Membrane</location>
        <topology evidence="1">Single-pass type II membrane protein</topology>
    </subcellularLocation>
</comment>